<feature type="region of interest" description="Disordered" evidence="1">
    <location>
        <begin position="260"/>
        <end position="314"/>
    </location>
</feature>
<feature type="compositionally biased region" description="Acidic residues" evidence="1">
    <location>
        <begin position="269"/>
        <end position="286"/>
    </location>
</feature>
<dbReference type="Proteomes" id="UP000612899">
    <property type="component" value="Unassembled WGS sequence"/>
</dbReference>
<dbReference type="EMBL" id="BONY01000006">
    <property type="protein sequence ID" value="GIH03234.1"/>
    <property type="molecule type" value="Genomic_DNA"/>
</dbReference>
<sequence length="314" mass="34086">MTLRDLIATNIRRLRSGTSVQHEDVARAATHFGLEWTAAWVSAVERGQKALTAEQLIALPLVLTTALQHRVSLSDLLLGEGSLHLGKPIPGTTLSTYYLREIITASPFRRSFLDFDKAELEAQMLAAEQSAAAAAAEKMREITRANLGDVDIRALKRAEEGATAHESKLAKKLEVPEIVVIAAAASLWGRSLTEERDALLQPDEGIPAPKPAVIMRKLTNLIQDKLEEAAAQAQAAEAEKPLRELANSNSMTAAYPVIASANTPGRVEPEDEFDSEFGDDFDDELAIESPSTDFLDDETETENADDAVSSLTTR</sequence>
<evidence type="ECO:0000313" key="3">
    <source>
        <dbReference type="Proteomes" id="UP000612899"/>
    </source>
</evidence>
<evidence type="ECO:0000256" key="1">
    <source>
        <dbReference type="SAM" id="MobiDB-lite"/>
    </source>
</evidence>
<protein>
    <submittedName>
        <fullName evidence="2">Uncharacterized protein</fullName>
    </submittedName>
</protein>
<organism evidence="2 3">
    <name type="scientific">Rhizocola hellebori</name>
    <dbReference type="NCBI Taxonomy" id="1392758"/>
    <lineage>
        <taxon>Bacteria</taxon>
        <taxon>Bacillati</taxon>
        <taxon>Actinomycetota</taxon>
        <taxon>Actinomycetes</taxon>
        <taxon>Micromonosporales</taxon>
        <taxon>Micromonosporaceae</taxon>
        <taxon>Rhizocola</taxon>
    </lineage>
</organism>
<reference evidence="2" key="1">
    <citation type="submission" date="2021-01" db="EMBL/GenBank/DDBJ databases">
        <title>Whole genome shotgun sequence of Rhizocola hellebori NBRC 109834.</title>
        <authorList>
            <person name="Komaki H."/>
            <person name="Tamura T."/>
        </authorList>
    </citation>
    <scope>NUCLEOTIDE SEQUENCE</scope>
    <source>
        <strain evidence="2">NBRC 109834</strain>
    </source>
</reference>
<feature type="compositionally biased region" description="Acidic residues" evidence="1">
    <location>
        <begin position="294"/>
        <end position="305"/>
    </location>
</feature>
<comment type="caution">
    <text evidence="2">The sequence shown here is derived from an EMBL/GenBank/DDBJ whole genome shotgun (WGS) entry which is preliminary data.</text>
</comment>
<name>A0A8J3VD54_9ACTN</name>
<gene>
    <name evidence="2" type="ORF">Rhe02_13010</name>
</gene>
<dbReference type="AlphaFoldDB" id="A0A8J3VD54"/>
<accession>A0A8J3VD54</accession>
<evidence type="ECO:0000313" key="2">
    <source>
        <dbReference type="EMBL" id="GIH03234.1"/>
    </source>
</evidence>
<keyword evidence="3" id="KW-1185">Reference proteome</keyword>
<proteinExistence type="predicted"/>